<gene>
    <name evidence="1" type="ORF">Dsi01nite_026590</name>
</gene>
<dbReference type="EMBL" id="BONQ01000040">
    <property type="protein sequence ID" value="GIG44618.1"/>
    <property type="molecule type" value="Genomic_DNA"/>
</dbReference>
<protein>
    <recommendedName>
        <fullName evidence="3">Aminoglycoside phosphotransferase</fullName>
    </recommendedName>
</protein>
<proteinExistence type="predicted"/>
<dbReference type="RefSeq" id="WP_203846445.1">
    <property type="nucleotide sequence ID" value="NZ_BAAAVW010000007.1"/>
</dbReference>
<dbReference type="SUPFAM" id="SSF56112">
    <property type="entry name" value="Protein kinase-like (PK-like)"/>
    <property type="match status" value="1"/>
</dbReference>
<dbReference type="InterPro" id="IPR011009">
    <property type="entry name" value="Kinase-like_dom_sf"/>
</dbReference>
<organism evidence="1 2">
    <name type="scientific">Dactylosporangium siamense</name>
    <dbReference type="NCBI Taxonomy" id="685454"/>
    <lineage>
        <taxon>Bacteria</taxon>
        <taxon>Bacillati</taxon>
        <taxon>Actinomycetota</taxon>
        <taxon>Actinomycetes</taxon>
        <taxon>Micromonosporales</taxon>
        <taxon>Micromonosporaceae</taxon>
        <taxon>Dactylosporangium</taxon>
    </lineage>
</organism>
<accession>A0A919PM27</accession>
<reference evidence="1" key="1">
    <citation type="submission" date="2021-01" db="EMBL/GenBank/DDBJ databases">
        <title>Whole genome shotgun sequence of Dactylosporangium siamense NBRC 106093.</title>
        <authorList>
            <person name="Komaki H."/>
            <person name="Tamura T."/>
        </authorList>
    </citation>
    <scope>NUCLEOTIDE SEQUENCE</scope>
    <source>
        <strain evidence="1">NBRC 106093</strain>
    </source>
</reference>
<evidence type="ECO:0000313" key="2">
    <source>
        <dbReference type="Proteomes" id="UP000660611"/>
    </source>
</evidence>
<evidence type="ECO:0000313" key="1">
    <source>
        <dbReference type="EMBL" id="GIG44618.1"/>
    </source>
</evidence>
<comment type="caution">
    <text evidence="1">The sequence shown here is derived from an EMBL/GenBank/DDBJ whole genome shotgun (WGS) entry which is preliminary data.</text>
</comment>
<name>A0A919PM27_9ACTN</name>
<dbReference type="Gene3D" id="3.90.1200.10">
    <property type="match status" value="1"/>
</dbReference>
<evidence type="ECO:0008006" key="3">
    <source>
        <dbReference type="Google" id="ProtNLM"/>
    </source>
</evidence>
<dbReference type="AlphaFoldDB" id="A0A919PM27"/>
<keyword evidence="2" id="KW-1185">Reference proteome</keyword>
<dbReference type="Proteomes" id="UP000660611">
    <property type="component" value="Unassembled WGS sequence"/>
</dbReference>
<dbReference type="Gene3D" id="3.30.200.20">
    <property type="entry name" value="Phosphorylase Kinase, domain 1"/>
    <property type="match status" value="1"/>
</dbReference>
<sequence length="306" mass="32500">MVQASGVRIGWDDLPATVHAAVAAILGGPVVEAVSQVGGFSPGTADRVRLADGSRAFVKAVSAAQNAQSVRMHRTEARVTAALPADVPAPRLLGFHDDGTWVALVFADVDGRQPHVPWQDDEVAAVLEALRRLAVPVSGLPTLPSLLVDNFGGWRRLAADPPVSLDPWAASNLDLLVELADRGAEALAGDRLVHVDIRADNLLIRPDGSVMVVDWPAAAIGAPWFDTLALLLNIRLYGGEISDSVLDVFEPDPADVTAVVAGLAAFFTDRAREPDPPGLPTLRRFQQDQADVMLPWLRARLDAGLA</sequence>